<reference evidence="2 3" key="1">
    <citation type="submission" date="2011-12" db="EMBL/GenBank/DDBJ databases">
        <title>Whole genome shotgun sequence of Gordonia effusa NBRC 100432.</title>
        <authorList>
            <person name="Yoshida I."/>
            <person name="Takarada H."/>
            <person name="Hosoyama A."/>
            <person name="Tsuchikane K."/>
            <person name="Katsumata H."/>
            <person name="Yamazaki S."/>
            <person name="Fujita N."/>
        </authorList>
    </citation>
    <scope>NUCLEOTIDE SEQUENCE [LARGE SCALE GENOMIC DNA]</scope>
    <source>
        <strain evidence="2 3">NBRC 100432</strain>
    </source>
</reference>
<feature type="signal peptide" evidence="1">
    <location>
        <begin position="1"/>
        <end position="32"/>
    </location>
</feature>
<proteinExistence type="predicted"/>
<dbReference type="RefSeq" id="WP_007318808.1">
    <property type="nucleotide sequence ID" value="NZ_BAEH01000086.1"/>
</dbReference>
<gene>
    <name evidence="2" type="ORF">GOEFS_086_00430</name>
</gene>
<comment type="caution">
    <text evidence="2">The sequence shown here is derived from an EMBL/GenBank/DDBJ whole genome shotgun (WGS) entry which is preliminary data.</text>
</comment>
<dbReference type="AlphaFoldDB" id="H0R322"/>
<feature type="chain" id="PRO_5003537139" description="Secreted protein" evidence="1">
    <location>
        <begin position="33"/>
        <end position="95"/>
    </location>
</feature>
<keyword evidence="1" id="KW-0732">Signal</keyword>
<keyword evidence="3" id="KW-1185">Reference proteome</keyword>
<protein>
    <recommendedName>
        <fullName evidence="4">Secreted protein</fullName>
    </recommendedName>
</protein>
<organism evidence="2 3">
    <name type="scientific">Gordonia effusa NBRC 100432</name>
    <dbReference type="NCBI Taxonomy" id="1077974"/>
    <lineage>
        <taxon>Bacteria</taxon>
        <taxon>Bacillati</taxon>
        <taxon>Actinomycetota</taxon>
        <taxon>Actinomycetes</taxon>
        <taxon>Mycobacteriales</taxon>
        <taxon>Gordoniaceae</taxon>
        <taxon>Gordonia</taxon>
    </lineage>
</organism>
<evidence type="ECO:0000256" key="1">
    <source>
        <dbReference type="SAM" id="SignalP"/>
    </source>
</evidence>
<dbReference type="Proteomes" id="UP000035034">
    <property type="component" value="Unassembled WGS sequence"/>
</dbReference>
<evidence type="ECO:0008006" key="4">
    <source>
        <dbReference type="Google" id="ProtNLM"/>
    </source>
</evidence>
<name>H0R322_9ACTN</name>
<evidence type="ECO:0000313" key="3">
    <source>
        <dbReference type="Proteomes" id="UP000035034"/>
    </source>
</evidence>
<sequence>MNSRSIKSLVVGGAVIAGATLSSILAAPAANADIRNEASVLCAAGTCKNNGPSWDVGFGNVTCANGLTAPGIALVPPHGIAPLASAGCQQPRLYG</sequence>
<accession>H0R322</accession>
<dbReference type="STRING" id="1077974.GOEFS_086_00430"/>
<dbReference type="EMBL" id="BAEH01000086">
    <property type="protein sequence ID" value="GAB19473.1"/>
    <property type="molecule type" value="Genomic_DNA"/>
</dbReference>
<evidence type="ECO:0000313" key="2">
    <source>
        <dbReference type="EMBL" id="GAB19473.1"/>
    </source>
</evidence>